<evidence type="ECO:0008006" key="4">
    <source>
        <dbReference type="Google" id="ProtNLM"/>
    </source>
</evidence>
<evidence type="ECO:0000313" key="2">
    <source>
        <dbReference type="EMBL" id="OSD00219.1"/>
    </source>
</evidence>
<feature type="region of interest" description="Disordered" evidence="1">
    <location>
        <begin position="356"/>
        <end position="397"/>
    </location>
</feature>
<feature type="compositionally biased region" description="Basic and acidic residues" evidence="1">
    <location>
        <begin position="82"/>
        <end position="98"/>
    </location>
</feature>
<dbReference type="EMBL" id="KZ084120">
    <property type="protein sequence ID" value="OSD00219.1"/>
    <property type="molecule type" value="Genomic_DNA"/>
</dbReference>
<accession>A0A1Y2IGE5</accession>
<evidence type="ECO:0000313" key="3">
    <source>
        <dbReference type="Proteomes" id="UP000193067"/>
    </source>
</evidence>
<gene>
    <name evidence="2" type="ORF">PYCCODRAFT_1479314</name>
</gene>
<dbReference type="Proteomes" id="UP000193067">
    <property type="component" value="Unassembled WGS sequence"/>
</dbReference>
<evidence type="ECO:0000256" key="1">
    <source>
        <dbReference type="SAM" id="MobiDB-lite"/>
    </source>
</evidence>
<dbReference type="OrthoDB" id="2757790at2759"/>
<sequence>MGTPQNFPAEVIGDADKEANAAEGQITSGGVGKKIQKAGEGANMSVARDTGENTKAPMDSKGRAKNKQKQCPMKTHQHHRLVVRERRDDEKQEPRNPDRTGTWQFLSVNVLSQPKAQVEIADELESFLHVMIYCAIRYLPHTCENVGDFMYNFFDDGVRKKDSEYTCGMLKHSVMTQAKLLTLDHERIIFLRKPRPPKVKVVSENTPISDGPPFESSAPSGDLLSNEPTPDPEPSEADHHPINDIITDLLHWFAARYRLQWPPSGPKKQKSKPVKPTTSAAGPEVSNRWRRIIGDIPEEDLSDDDNSEAQLWPSQAEVEKLAKKVKSHRPMLVLLARACEGKHVVWPLGSEDKLADQLDSEYSPHQAEKARDKRAAPDDAQDQPGSKRRRGVASQQA</sequence>
<organism evidence="2 3">
    <name type="scientific">Trametes coccinea (strain BRFM310)</name>
    <name type="common">Pycnoporus coccineus</name>
    <dbReference type="NCBI Taxonomy" id="1353009"/>
    <lineage>
        <taxon>Eukaryota</taxon>
        <taxon>Fungi</taxon>
        <taxon>Dikarya</taxon>
        <taxon>Basidiomycota</taxon>
        <taxon>Agaricomycotina</taxon>
        <taxon>Agaricomycetes</taxon>
        <taxon>Polyporales</taxon>
        <taxon>Polyporaceae</taxon>
        <taxon>Trametes</taxon>
    </lineage>
</organism>
<dbReference type="AlphaFoldDB" id="A0A1Y2IGE5"/>
<feature type="compositionally biased region" description="Basic and acidic residues" evidence="1">
    <location>
        <begin position="366"/>
        <end position="377"/>
    </location>
</feature>
<feature type="region of interest" description="Disordered" evidence="1">
    <location>
        <begin position="1"/>
        <end position="100"/>
    </location>
</feature>
<feature type="region of interest" description="Disordered" evidence="1">
    <location>
        <begin position="263"/>
        <end position="287"/>
    </location>
</feature>
<name>A0A1Y2IGE5_TRAC3</name>
<keyword evidence="3" id="KW-1185">Reference proteome</keyword>
<protein>
    <recommendedName>
        <fullName evidence="4">Fungal-type protein kinase domain-containing protein</fullName>
    </recommendedName>
</protein>
<reference evidence="2 3" key="1">
    <citation type="journal article" date="2015" name="Biotechnol. Biofuels">
        <title>Enhanced degradation of softwood versus hardwood by the white-rot fungus Pycnoporus coccineus.</title>
        <authorList>
            <person name="Couturier M."/>
            <person name="Navarro D."/>
            <person name="Chevret D."/>
            <person name="Henrissat B."/>
            <person name="Piumi F."/>
            <person name="Ruiz-Duenas F.J."/>
            <person name="Martinez A.T."/>
            <person name="Grigoriev I.V."/>
            <person name="Riley R."/>
            <person name="Lipzen A."/>
            <person name="Berrin J.G."/>
            <person name="Master E.R."/>
            <person name="Rosso M.N."/>
        </authorList>
    </citation>
    <scope>NUCLEOTIDE SEQUENCE [LARGE SCALE GENOMIC DNA]</scope>
    <source>
        <strain evidence="2 3">BRFM310</strain>
    </source>
</reference>
<feature type="region of interest" description="Disordered" evidence="1">
    <location>
        <begin position="200"/>
        <end position="240"/>
    </location>
</feature>
<proteinExistence type="predicted"/>